<name>A0A8H7E4R7_9EURO</name>
<dbReference type="InterPro" id="IPR051034">
    <property type="entry name" value="Mito_Enoyl-ACP_Reductase"/>
</dbReference>
<gene>
    <name evidence="14" type="ORF">GJ744_006320</name>
</gene>
<comment type="caution">
    <text evidence="14">The sequence shown here is derived from an EMBL/GenBank/DDBJ whole genome shotgun (WGS) entry which is preliminary data.</text>
</comment>
<keyword evidence="5" id="KW-0521">NADP</keyword>
<comment type="subcellular location">
    <subcellularLocation>
        <location evidence="1">Mitochondrion</location>
    </subcellularLocation>
</comment>
<evidence type="ECO:0000256" key="7">
    <source>
        <dbReference type="ARBA" id="ARBA00023002"/>
    </source>
</evidence>
<evidence type="ECO:0000256" key="4">
    <source>
        <dbReference type="ARBA" id="ARBA00022832"/>
    </source>
</evidence>
<keyword evidence="7" id="KW-0560">Oxidoreductase</keyword>
<dbReference type="Proteomes" id="UP000606974">
    <property type="component" value="Unassembled WGS sequence"/>
</dbReference>
<proteinExistence type="inferred from homology"/>
<evidence type="ECO:0000256" key="12">
    <source>
        <dbReference type="ARBA" id="ARBA00048843"/>
    </source>
</evidence>
<keyword evidence="4" id="KW-0276">Fatty acid metabolism</keyword>
<dbReference type="CDD" id="cd08290">
    <property type="entry name" value="ETR"/>
    <property type="match status" value="1"/>
</dbReference>
<evidence type="ECO:0000256" key="11">
    <source>
        <dbReference type="ARBA" id="ARBA00038963"/>
    </source>
</evidence>
<dbReference type="Gene3D" id="3.40.50.720">
    <property type="entry name" value="NAD(P)-binding Rossmann-like Domain"/>
    <property type="match status" value="1"/>
</dbReference>
<dbReference type="GO" id="GO:0006633">
    <property type="term" value="P:fatty acid biosynthetic process"/>
    <property type="evidence" value="ECO:0007669"/>
    <property type="project" value="UniProtKB-KW"/>
</dbReference>
<evidence type="ECO:0000256" key="10">
    <source>
        <dbReference type="ARBA" id="ARBA00023160"/>
    </source>
</evidence>
<dbReference type="InterPro" id="IPR011032">
    <property type="entry name" value="GroES-like_sf"/>
</dbReference>
<keyword evidence="15" id="KW-1185">Reference proteome</keyword>
<evidence type="ECO:0000256" key="2">
    <source>
        <dbReference type="ARBA" id="ARBA00010371"/>
    </source>
</evidence>
<dbReference type="SUPFAM" id="SSF50129">
    <property type="entry name" value="GroES-like"/>
    <property type="match status" value="1"/>
</dbReference>
<keyword evidence="8" id="KW-0443">Lipid metabolism</keyword>
<dbReference type="Pfam" id="PF00107">
    <property type="entry name" value="ADH_zinc_N"/>
    <property type="match status" value="1"/>
</dbReference>
<dbReference type="InterPro" id="IPR020843">
    <property type="entry name" value="ER"/>
</dbReference>
<dbReference type="Gene3D" id="3.90.180.10">
    <property type="entry name" value="Medium-chain alcohol dehydrogenases, catalytic domain"/>
    <property type="match status" value="1"/>
</dbReference>
<dbReference type="Pfam" id="PF08240">
    <property type="entry name" value="ADH_N"/>
    <property type="match status" value="1"/>
</dbReference>
<evidence type="ECO:0000256" key="1">
    <source>
        <dbReference type="ARBA" id="ARBA00004173"/>
    </source>
</evidence>
<comment type="similarity">
    <text evidence="2">Belongs to the zinc-containing alcohol dehydrogenase family. Quinone oxidoreductase subfamily.</text>
</comment>
<dbReference type="FunFam" id="3.40.50.720:FF:000112">
    <property type="entry name" value="Enoyl-[acyl-carrier-protein] reductase 1, mitochondrial"/>
    <property type="match status" value="1"/>
</dbReference>
<dbReference type="PANTHER" id="PTHR43981:SF2">
    <property type="entry name" value="ENOYL-[ACYL-CARRIER-PROTEIN] REDUCTASE, MITOCHONDRIAL"/>
    <property type="match status" value="1"/>
</dbReference>
<dbReference type="OrthoDB" id="7482721at2759"/>
<evidence type="ECO:0000313" key="14">
    <source>
        <dbReference type="EMBL" id="KAF7510474.1"/>
    </source>
</evidence>
<evidence type="ECO:0000256" key="6">
    <source>
        <dbReference type="ARBA" id="ARBA00022946"/>
    </source>
</evidence>
<dbReference type="GO" id="GO:0005739">
    <property type="term" value="C:mitochondrion"/>
    <property type="evidence" value="ECO:0007669"/>
    <property type="project" value="UniProtKB-SubCell"/>
</dbReference>
<keyword evidence="10" id="KW-0275">Fatty acid biosynthesis</keyword>
<dbReference type="InterPro" id="IPR013154">
    <property type="entry name" value="ADH-like_N"/>
</dbReference>
<evidence type="ECO:0000256" key="5">
    <source>
        <dbReference type="ARBA" id="ARBA00022857"/>
    </source>
</evidence>
<dbReference type="InterPro" id="IPR013149">
    <property type="entry name" value="ADH-like_C"/>
</dbReference>
<keyword evidence="6" id="KW-0809">Transit peptide</keyword>
<evidence type="ECO:0000256" key="9">
    <source>
        <dbReference type="ARBA" id="ARBA00023128"/>
    </source>
</evidence>
<reference evidence="14" key="1">
    <citation type="submission" date="2020-02" db="EMBL/GenBank/DDBJ databases">
        <authorList>
            <person name="Palmer J.M."/>
        </authorList>
    </citation>
    <scope>NUCLEOTIDE SEQUENCE</scope>
    <source>
        <strain evidence="14">EPUS1.4</strain>
        <tissue evidence="14">Thallus</tissue>
    </source>
</reference>
<comment type="catalytic activity">
    <reaction evidence="12">
        <text>a 2,3-saturated acyl-[ACP] + NADP(+) = a (2E)-enoyl-[ACP] + NADPH + H(+)</text>
        <dbReference type="Rhea" id="RHEA:22564"/>
        <dbReference type="Rhea" id="RHEA-COMP:9925"/>
        <dbReference type="Rhea" id="RHEA-COMP:9926"/>
        <dbReference type="ChEBI" id="CHEBI:15378"/>
        <dbReference type="ChEBI" id="CHEBI:57783"/>
        <dbReference type="ChEBI" id="CHEBI:58349"/>
        <dbReference type="ChEBI" id="CHEBI:78784"/>
        <dbReference type="ChEBI" id="CHEBI:78785"/>
        <dbReference type="EC" id="1.3.1.104"/>
    </reaction>
</comment>
<dbReference type="GO" id="GO:0141148">
    <property type="term" value="F:enoyl-[acyl-carrier-protein] reductase (NADPH) activity"/>
    <property type="evidence" value="ECO:0007669"/>
    <property type="project" value="UniProtKB-EC"/>
</dbReference>
<feature type="domain" description="Enoyl reductase (ER)" evidence="13">
    <location>
        <begin position="66"/>
        <end position="411"/>
    </location>
</feature>
<sequence>MAAKTLSPASRPILALSRFTGIHHPTTSTRSQPSVQLRPLDRRRIRPLYTYGYMQSKALVYSSYGEPRDKLQLHTYSISPPTRTSITLRMLAAPINPADVNQIQGSYPNKPPLGTALGTSQPSAVGGNEGVAEVLATGGDCKTVGKGDWVIMKRTGMGTWRTHMQVDEGEVMKIQNKAGLSALQVGTVSVNPVTAYRMVKDYVDWSAFGLRDKEEWLIQNGANSGVGRAAIQFAKQWGIKSLNVIRERPGWQALKAELEDLGATKVVTESTLLEGSFKDQVAEWTKSGREPIRLGLNCVGGKNATALAKLLSPDAQMVTYGAMSKQPTLLPTGLLIFNNITFSGFWVSKWGDRHAREKEQTVQDILNMMRQGSFKDIPVQELRWDLGTKEEQLKEAVQGTLEGYRKGKGVFLFGET</sequence>
<keyword evidence="9" id="KW-0496">Mitochondrion</keyword>
<accession>A0A8H7E4R7</accession>
<evidence type="ECO:0000313" key="15">
    <source>
        <dbReference type="Proteomes" id="UP000606974"/>
    </source>
</evidence>
<keyword evidence="3" id="KW-0444">Lipid biosynthesis</keyword>
<dbReference type="EC" id="1.3.1.104" evidence="11"/>
<dbReference type="SMART" id="SM00829">
    <property type="entry name" value="PKS_ER"/>
    <property type="match status" value="1"/>
</dbReference>
<organism evidence="14 15">
    <name type="scientific">Endocarpon pusillum</name>
    <dbReference type="NCBI Taxonomy" id="364733"/>
    <lineage>
        <taxon>Eukaryota</taxon>
        <taxon>Fungi</taxon>
        <taxon>Dikarya</taxon>
        <taxon>Ascomycota</taxon>
        <taxon>Pezizomycotina</taxon>
        <taxon>Eurotiomycetes</taxon>
        <taxon>Chaetothyriomycetidae</taxon>
        <taxon>Verrucariales</taxon>
        <taxon>Verrucariaceae</taxon>
        <taxon>Endocarpon</taxon>
    </lineage>
</organism>
<evidence type="ECO:0000259" key="13">
    <source>
        <dbReference type="SMART" id="SM00829"/>
    </source>
</evidence>
<dbReference type="SUPFAM" id="SSF51735">
    <property type="entry name" value="NAD(P)-binding Rossmann-fold domains"/>
    <property type="match status" value="1"/>
</dbReference>
<protein>
    <recommendedName>
        <fullName evidence="11">enoyl-[acyl-carrier-protein] reductase</fullName>
        <ecNumber evidence="11">1.3.1.104</ecNumber>
    </recommendedName>
</protein>
<dbReference type="EMBL" id="JAACFV010000029">
    <property type="protein sequence ID" value="KAF7510474.1"/>
    <property type="molecule type" value="Genomic_DNA"/>
</dbReference>
<evidence type="ECO:0000256" key="8">
    <source>
        <dbReference type="ARBA" id="ARBA00023098"/>
    </source>
</evidence>
<dbReference type="AlphaFoldDB" id="A0A8H7E4R7"/>
<dbReference type="PANTHER" id="PTHR43981">
    <property type="entry name" value="ENOYL-[ACYL-CARRIER-PROTEIN] REDUCTASE, MITOCHONDRIAL"/>
    <property type="match status" value="1"/>
</dbReference>
<evidence type="ECO:0000256" key="3">
    <source>
        <dbReference type="ARBA" id="ARBA00022516"/>
    </source>
</evidence>
<dbReference type="InterPro" id="IPR036291">
    <property type="entry name" value="NAD(P)-bd_dom_sf"/>
</dbReference>